<keyword evidence="1" id="KW-1133">Transmembrane helix</keyword>
<dbReference type="GeneID" id="18802234"/>
<gene>
    <name evidence="2" type="ORF">STEHIDRAFT_163133</name>
</gene>
<name>R7RZY4_STEHR</name>
<protein>
    <submittedName>
        <fullName evidence="2">Uncharacterized protein</fullName>
    </submittedName>
</protein>
<dbReference type="EMBL" id="JH687400">
    <property type="protein sequence ID" value="EIM79877.1"/>
    <property type="molecule type" value="Genomic_DNA"/>
</dbReference>
<keyword evidence="3" id="KW-1185">Reference proteome</keyword>
<evidence type="ECO:0000313" key="2">
    <source>
        <dbReference type="EMBL" id="EIM79877.1"/>
    </source>
</evidence>
<accession>R7RZY4</accession>
<dbReference type="RefSeq" id="XP_007310878.1">
    <property type="nucleotide sequence ID" value="XM_007310816.1"/>
</dbReference>
<proteinExistence type="predicted"/>
<dbReference type="Proteomes" id="UP000053927">
    <property type="component" value="Unassembled WGS sequence"/>
</dbReference>
<sequence>MSSASDLRSLIEHTLGYQLIGAFIAAVTFALENGLTCLVTLVVQCFFAHRVWLVSSKETKIIPAIIAICSLVGFGGGCAYVNSLLAILNAREYLGKALNGPDNIRTISGLRFNIGSAANSTALTRFSNAAGANIELGAGSQNDQRGQEREIKFANSVPLERESSFGRV</sequence>
<dbReference type="KEGG" id="shs:STEHIDRAFT_163133"/>
<dbReference type="AlphaFoldDB" id="R7RZY4"/>
<dbReference type="OrthoDB" id="2679808at2759"/>
<keyword evidence="1" id="KW-0812">Transmembrane</keyword>
<feature type="transmembrane region" description="Helical" evidence="1">
    <location>
        <begin position="61"/>
        <end position="88"/>
    </location>
</feature>
<organism evidence="2 3">
    <name type="scientific">Stereum hirsutum (strain FP-91666)</name>
    <name type="common">White-rot fungus</name>
    <dbReference type="NCBI Taxonomy" id="721885"/>
    <lineage>
        <taxon>Eukaryota</taxon>
        <taxon>Fungi</taxon>
        <taxon>Dikarya</taxon>
        <taxon>Basidiomycota</taxon>
        <taxon>Agaricomycotina</taxon>
        <taxon>Agaricomycetes</taxon>
        <taxon>Russulales</taxon>
        <taxon>Stereaceae</taxon>
        <taxon>Stereum</taxon>
    </lineage>
</organism>
<evidence type="ECO:0000313" key="3">
    <source>
        <dbReference type="Proteomes" id="UP000053927"/>
    </source>
</evidence>
<reference evidence="3" key="1">
    <citation type="journal article" date="2012" name="Science">
        <title>The Paleozoic origin of enzymatic lignin decomposition reconstructed from 31 fungal genomes.</title>
        <authorList>
            <person name="Floudas D."/>
            <person name="Binder M."/>
            <person name="Riley R."/>
            <person name="Barry K."/>
            <person name="Blanchette R.A."/>
            <person name="Henrissat B."/>
            <person name="Martinez A.T."/>
            <person name="Otillar R."/>
            <person name="Spatafora J.W."/>
            <person name="Yadav J.S."/>
            <person name="Aerts A."/>
            <person name="Benoit I."/>
            <person name="Boyd A."/>
            <person name="Carlson A."/>
            <person name="Copeland A."/>
            <person name="Coutinho P.M."/>
            <person name="de Vries R.P."/>
            <person name="Ferreira P."/>
            <person name="Findley K."/>
            <person name="Foster B."/>
            <person name="Gaskell J."/>
            <person name="Glotzer D."/>
            <person name="Gorecki P."/>
            <person name="Heitman J."/>
            <person name="Hesse C."/>
            <person name="Hori C."/>
            <person name="Igarashi K."/>
            <person name="Jurgens J.A."/>
            <person name="Kallen N."/>
            <person name="Kersten P."/>
            <person name="Kohler A."/>
            <person name="Kuees U."/>
            <person name="Kumar T.K.A."/>
            <person name="Kuo A."/>
            <person name="LaButti K."/>
            <person name="Larrondo L.F."/>
            <person name="Lindquist E."/>
            <person name="Ling A."/>
            <person name="Lombard V."/>
            <person name="Lucas S."/>
            <person name="Lundell T."/>
            <person name="Martin R."/>
            <person name="McLaughlin D.J."/>
            <person name="Morgenstern I."/>
            <person name="Morin E."/>
            <person name="Murat C."/>
            <person name="Nagy L.G."/>
            <person name="Nolan M."/>
            <person name="Ohm R.A."/>
            <person name="Patyshakuliyeva A."/>
            <person name="Rokas A."/>
            <person name="Ruiz-Duenas F.J."/>
            <person name="Sabat G."/>
            <person name="Salamov A."/>
            <person name="Samejima M."/>
            <person name="Schmutz J."/>
            <person name="Slot J.C."/>
            <person name="St John F."/>
            <person name="Stenlid J."/>
            <person name="Sun H."/>
            <person name="Sun S."/>
            <person name="Syed K."/>
            <person name="Tsang A."/>
            <person name="Wiebenga A."/>
            <person name="Young D."/>
            <person name="Pisabarro A."/>
            <person name="Eastwood D.C."/>
            <person name="Martin F."/>
            <person name="Cullen D."/>
            <person name="Grigoriev I.V."/>
            <person name="Hibbett D.S."/>
        </authorList>
    </citation>
    <scope>NUCLEOTIDE SEQUENCE [LARGE SCALE GENOMIC DNA]</scope>
    <source>
        <strain evidence="3">FP-91666</strain>
    </source>
</reference>
<keyword evidence="1" id="KW-0472">Membrane</keyword>
<evidence type="ECO:0000256" key="1">
    <source>
        <dbReference type="SAM" id="Phobius"/>
    </source>
</evidence>
<feature type="transmembrane region" description="Helical" evidence="1">
    <location>
        <begin position="20"/>
        <end position="49"/>
    </location>
</feature>